<name>A0A0M3JVQ6_ANISI</name>
<feature type="transmembrane region" description="Helical" evidence="1">
    <location>
        <begin position="114"/>
        <end position="136"/>
    </location>
</feature>
<reference evidence="2 3" key="2">
    <citation type="submission" date="2018-11" db="EMBL/GenBank/DDBJ databases">
        <authorList>
            <consortium name="Pathogen Informatics"/>
        </authorList>
    </citation>
    <scope>NUCLEOTIDE SEQUENCE [LARGE SCALE GENOMIC DNA]</scope>
</reference>
<keyword evidence="1" id="KW-0812">Transmembrane</keyword>
<dbReference type="AlphaFoldDB" id="A0A0M3JVQ6"/>
<dbReference type="OrthoDB" id="5829722at2759"/>
<dbReference type="Proteomes" id="UP000267096">
    <property type="component" value="Unassembled WGS sequence"/>
</dbReference>
<evidence type="ECO:0000256" key="1">
    <source>
        <dbReference type="SAM" id="Phobius"/>
    </source>
</evidence>
<reference evidence="4" key="1">
    <citation type="submission" date="2017-02" db="UniProtKB">
        <authorList>
            <consortium name="WormBaseParasite"/>
        </authorList>
    </citation>
    <scope>IDENTIFICATION</scope>
</reference>
<evidence type="ECO:0000313" key="4">
    <source>
        <dbReference type="WBParaSite" id="ASIM_0001231701-mRNA-1"/>
    </source>
</evidence>
<proteinExistence type="predicted"/>
<protein>
    <submittedName>
        <fullName evidence="4">Solute carrier family 40 protein</fullName>
    </submittedName>
</protein>
<feature type="transmembrane region" description="Helical" evidence="1">
    <location>
        <begin position="87"/>
        <end position="109"/>
    </location>
</feature>
<dbReference type="EMBL" id="UYRR01031101">
    <property type="protein sequence ID" value="VDK45803.1"/>
    <property type="molecule type" value="Genomic_DNA"/>
</dbReference>
<feature type="transmembrane region" description="Helical" evidence="1">
    <location>
        <begin position="12"/>
        <end position="31"/>
    </location>
</feature>
<evidence type="ECO:0000313" key="2">
    <source>
        <dbReference type="EMBL" id="VDK45803.1"/>
    </source>
</evidence>
<accession>A0A0M3JVQ6</accession>
<evidence type="ECO:0000313" key="3">
    <source>
        <dbReference type="Proteomes" id="UP000267096"/>
    </source>
</evidence>
<gene>
    <name evidence="2" type="ORF">ASIM_LOCUS11783</name>
</gene>
<keyword evidence="3" id="KW-1185">Reference proteome</keyword>
<organism evidence="4">
    <name type="scientific">Anisakis simplex</name>
    <name type="common">Herring worm</name>
    <dbReference type="NCBI Taxonomy" id="6269"/>
    <lineage>
        <taxon>Eukaryota</taxon>
        <taxon>Metazoa</taxon>
        <taxon>Ecdysozoa</taxon>
        <taxon>Nematoda</taxon>
        <taxon>Chromadorea</taxon>
        <taxon>Rhabditida</taxon>
        <taxon>Spirurina</taxon>
        <taxon>Ascaridomorpha</taxon>
        <taxon>Ascaridoidea</taxon>
        <taxon>Anisakidae</taxon>
        <taxon>Anisakis</taxon>
        <taxon>Anisakis simplex complex</taxon>
    </lineage>
</organism>
<dbReference type="WBParaSite" id="ASIM_0001231701-mRNA-1">
    <property type="protein sequence ID" value="ASIM_0001231701-mRNA-1"/>
    <property type="gene ID" value="ASIM_0001231701"/>
</dbReference>
<sequence length="163" mass="18539">MKIYFRKLWKLRAVWFFLMLVIIQAIFGYLAKSVACLTATVLMISDYLGEHSIDRNRPNAFRRIDSVFQPRRFVQMSTFIGVRAQQIIHAIGNHGTCLVLFVAAIILYIQHDAILADSIATFVITVAVLSNAASVIPKHLYELRYIGTLEDTYEEVLSTGQEI</sequence>
<keyword evidence="1" id="KW-1133">Transmembrane helix</keyword>
<keyword evidence="1" id="KW-0472">Membrane</keyword>